<feature type="compositionally biased region" description="Basic and acidic residues" evidence="1">
    <location>
        <begin position="19"/>
        <end position="32"/>
    </location>
</feature>
<organism evidence="2 3">
    <name type="scientific">Aspergillus lucknowensis</name>
    <dbReference type="NCBI Taxonomy" id="176173"/>
    <lineage>
        <taxon>Eukaryota</taxon>
        <taxon>Fungi</taxon>
        <taxon>Dikarya</taxon>
        <taxon>Ascomycota</taxon>
        <taxon>Pezizomycotina</taxon>
        <taxon>Eurotiomycetes</taxon>
        <taxon>Eurotiomycetidae</taxon>
        <taxon>Eurotiales</taxon>
        <taxon>Aspergillaceae</taxon>
        <taxon>Aspergillus</taxon>
        <taxon>Aspergillus subgen. Nidulantes</taxon>
    </lineage>
</organism>
<reference evidence="2 3" key="1">
    <citation type="submission" date="2024-07" db="EMBL/GenBank/DDBJ databases">
        <title>Section-level genome sequencing and comparative genomics of Aspergillus sections Usti and Cavernicolus.</title>
        <authorList>
            <consortium name="Lawrence Berkeley National Laboratory"/>
            <person name="Nybo J.L."/>
            <person name="Vesth T.C."/>
            <person name="Theobald S."/>
            <person name="Frisvad J.C."/>
            <person name="Larsen T.O."/>
            <person name="Kjaerboelling I."/>
            <person name="Rothschild-Mancinelli K."/>
            <person name="Lyhne E.K."/>
            <person name="Kogle M.E."/>
            <person name="Barry K."/>
            <person name="Clum A."/>
            <person name="Na H."/>
            <person name="Ledsgaard L."/>
            <person name="Lin J."/>
            <person name="Lipzen A."/>
            <person name="Kuo A."/>
            <person name="Riley R."/>
            <person name="Mondo S."/>
            <person name="Labutti K."/>
            <person name="Haridas S."/>
            <person name="Pangalinan J."/>
            <person name="Salamov A.A."/>
            <person name="Simmons B.A."/>
            <person name="Magnuson J.K."/>
            <person name="Chen J."/>
            <person name="Drula E."/>
            <person name="Henrissat B."/>
            <person name="Wiebenga A."/>
            <person name="Lubbers R.J."/>
            <person name="Gomes A.C."/>
            <person name="Macurrencykelacurrency M.R."/>
            <person name="Stajich J."/>
            <person name="Grigoriev I.V."/>
            <person name="Mortensen U.H."/>
            <person name="De Vries R.P."/>
            <person name="Baker S.E."/>
            <person name="Andersen M.R."/>
        </authorList>
    </citation>
    <scope>NUCLEOTIDE SEQUENCE [LARGE SCALE GENOMIC DNA]</scope>
    <source>
        <strain evidence="2 3">CBS 449.75</strain>
    </source>
</reference>
<dbReference type="RefSeq" id="XP_070880319.1">
    <property type="nucleotide sequence ID" value="XM_071034119.1"/>
</dbReference>
<keyword evidence="3" id="KW-1185">Reference proteome</keyword>
<evidence type="ECO:0000313" key="3">
    <source>
        <dbReference type="Proteomes" id="UP001610432"/>
    </source>
</evidence>
<dbReference type="EMBL" id="JBFXLQ010000139">
    <property type="protein sequence ID" value="KAL2859763.1"/>
    <property type="molecule type" value="Genomic_DNA"/>
</dbReference>
<name>A0ABR4L5L0_9EURO</name>
<comment type="caution">
    <text evidence="2">The sequence shown here is derived from an EMBL/GenBank/DDBJ whole genome shotgun (WGS) entry which is preliminary data.</text>
</comment>
<sequence length="154" mass="16720">MDVDDVDQGLGSDPPDFAQTREKNFPVDDSDKNSTPGNYADIDPVDLTKDDDEAEEWGLDGGTTLAINKASRGLIYPNSYCVVTVWESAQAERTIKKILNVAWMPKRKIRSIEDLLANPTATCVDDALKVNGANACSHLIPTPPPSTKATSVTR</sequence>
<dbReference type="Proteomes" id="UP001610432">
    <property type="component" value="Unassembled WGS sequence"/>
</dbReference>
<gene>
    <name evidence="2" type="ORF">BJX67DRAFT_386669</name>
</gene>
<evidence type="ECO:0000313" key="2">
    <source>
        <dbReference type="EMBL" id="KAL2859763.1"/>
    </source>
</evidence>
<dbReference type="GeneID" id="98149191"/>
<accession>A0ABR4L5L0</accession>
<proteinExistence type="predicted"/>
<evidence type="ECO:0000256" key="1">
    <source>
        <dbReference type="SAM" id="MobiDB-lite"/>
    </source>
</evidence>
<feature type="region of interest" description="Disordered" evidence="1">
    <location>
        <begin position="1"/>
        <end position="46"/>
    </location>
</feature>
<protein>
    <submittedName>
        <fullName evidence="2">Uncharacterized protein</fullName>
    </submittedName>
</protein>